<protein>
    <submittedName>
        <fullName evidence="1">Uncharacterized protein</fullName>
    </submittedName>
</protein>
<sequence length="77" mass="8901">MVPYNEALITEKFQVEVIIVFRAGKRSSPSLYHHQIAGIEIRYEASGSPRERLRLIADNRLEIKPSILDHQQAENRT</sequence>
<organism evidence="1 2">
    <name type="scientific">Atta colombica</name>
    <dbReference type="NCBI Taxonomy" id="520822"/>
    <lineage>
        <taxon>Eukaryota</taxon>
        <taxon>Metazoa</taxon>
        <taxon>Ecdysozoa</taxon>
        <taxon>Arthropoda</taxon>
        <taxon>Hexapoda</taxon>
        <taxon>Insecta</taxon>
        <taxon>Pterygota</taxon>
        <taxon>Neoptera</taxon>
        <taxon>Endopterygota</taxon>
        <taxon>Hymenoptera</taxon>
        <taxon>Apocrita</taxon>
        <taxon>Aculeata</taxon>
        <taxon>Formicoidea</taxon>
        <taxon>Formicidae</taxon>
        <taxon>Myrmicinae</taxon>
        <taxon>Atta</taxon>
    </lineage>
</organism>
<evidence type="ECO:0000313" key="1">
    <source>
        <dbReference type="EMBL" id="KYM88282.1"/>
    </source>
</evidence>
<evidence type="ECO:0000313" key="2">
    <source>
        <dbReference type="Proteomes" id="UP000078540"/>
    </source>
</evidence>
<gene>
    <name evidence="1" type="ORF">ALC53_02764</name>
</gene>
<reference evidence="1 2" key="1">
    <citation type="submission" date="2015-09" db="EMBL/GenBank/DDBJ databases">
        <title>Atta colombica WGS genome.</title>
        <authorList>
            <person name="Nygaard S."/>
            <person name="Hu H."/>
            <person name="Boomsma J."/>
            <person name="Zhang G."/>
        </authorList>
    </citation>
    <scope>NUCLEOTIDE SEQUENCE [LARGE SCALE GENOMIC DNA]</scope>
    <source>
        <strain evidence="1">Treedump-2</strain>
        <tissue evidence="1">Whole body</tissue>
    </source>
</reference>
<dbReference type="Proteomes" id="UP000078540">
    <property type="component" value="Unassembled WGS sequence"/>
</dbReference>
<name>A0A195BP39_9HYME</name>
<accession>A0A195BP39</accession>
<keyword evidence="2" id="KW-1185">Reference proteome</keyword>
<dbReference type="AlphaFoldDB" id="A0A195BP39"/>
<proteinExistence type="predicted"/>
<dbReference type="EMBL" id="KQ976424">
    <property type="protein sequence ID" value="KYM88282.1"/>
    <property type="molecule type" value="Genomic_DNA"/>
</dbReference>